<gene>
    <name evidence="1" type="ORF">BpHYR1_053141</name>
</gene>
<protein>
    <submittedName>
        <fullName evidence="1">Uncharacterized protein</fullName>
    </submittedName>
</protein>
<comment type="caution">
    <text evidence="1">The sequence shown here is derived from an EMBL/GenBank/DDBJ whole genome shotgun (WGS) entry which is preliminary data.</text>
</comment>
<dbReference type="Proteomes" id="UP000276133">
    <property type="component" value="Unassembled WGS sequence"/>
</dbReference>
<reference evidence="1 2" key="1">
    <citation type="journal article" date="2018" name="Sci. Rep.">
        <title>Genomic signatures of local adaptation to the degree of environmental predictability in rotifers.</title>
        <authorList>
            <person name="Franch-Gras L."/>
            <person name="Hahn C."/>
            <person name="Garcia-Roger E.M."/>
            <person name="Carmona M.J."/>
            <person name="Serra M."/>
            <person name="Gomez A."/>
        </authorList>
    </citation>
    <scope>NUCLEOTIDE SEQUENCE [LARGE SCALE GENOMIC DNA]</scope>
    <source>
        <strain evidence="1">HYR1</strain>
    </source>
</reference>
<proteinExistence type="predicted"/>
<accession>A0A3M7PFP6</accession>
<sequence length="59" mass="6863">MLNMVWIHVVNVLAGKKLLSLDIIVHVLGHGTNWNGIECHVVKRFKLIHTNYKRQYIAK</sequence>
<dbReference type="AlphaFoldDB" id="A0A3M7PFP6"/>
<dbReference type="EMBL" id="REGN01011358">
    <property type="protein sequence ID" value="RMZ97527.1"/>
    <property type="molecule type" value="Genomic_DNA"/>
</dbReference>
<evidence type="ECO:0000313" key="1">
    <source>
        <dbReference type="EMBL" id="RMZ97527.1"/>
    </source>
</evidence>
<name>A0A3M7PFP6_BRAPC</name>
<keyword evidence="2" id="KW-1185">Reference proteome</keyword>
<evidence type="ECO:0000313" key="2">
    <source>
        <dbReference type="Proteomes" id="UP000276133"/>
    </source>
</evidence>
<organism evidence="1 2">
    <name type="scientific">Brachionus plicatilis</name>
    <name type="common">Marine rotifer</name>
    <name type="synonym">Brachionus muelleri</name>
    <dbReference type="NCBI Taxonomy" id="10195"/>
    <lineage>
        <taxon>Eukaryota</taxon>
        <taxon>Metazoa</taxon>
        <taxon>Spiralia</taxon>
        <taxon>Gnathifera</taxon>
        <taxon>Rotifera</taxon>
        <taxon>Eurotatoria</taxon>
        <taxon>Monogononta</taxon>
        <taxon>Pseudotrocha</taxon>
        <taxon>Ploima</taxon>
        <taxon>Brachionidae</taxon>
        <taxon>Brachionus</taxon>
    </lineage>
</organism>